<protein>
    <submittedName>
        <fullName evidence="3">Uncharacterized protein</fullName>
    </submittedName>
</protein>
<proteinExistence type="predicted"/>
<feature type="region of interest" description="Disordered" evidence="1">
    <location>
        <begin position="112"/>
        <end position="315"/>
    </location>
</feature>
<feature type="compositionally biased region" description="Acidic residues" evidence="1">
    <location>
        <begin position="185"/>
        <end position="197"/>
    </location>
</feature>
<evidence type="ECO:0000256" key="2">
    <source>
        <dbReference type="SAM" id="Phobius"/>
    </source>
</evidence>
<name>H5X571_9PSEU</name>
<organism evidence="3 4">
    <name type="scientific">Saccharomonospora marina XMU15</name>
    <dbReference type="NCBI Taxonomy" id="882083"/>
    <lineage>
        <taxon>Bacteria</taxon>
        <taxon>Bacillati</taxon>
        <taxon>Actinomycetota</taxon>
        <taxon>Actinomycetes</taxon>
        <taxon>Pseudonocardiales</taxon>
        <taxon>Pseudonocardiaceae</taxon>
        <taxon>Saccharomonospora</taxon>
    </lineage>
</organism>
<keyword evidence="2" id="KW-1133">Transmembrane helix</keyword>
<feature type="region of interest" description="Disordered" evidence="1">
    <location>
        <begin position="39"/>
        <end position="96"/>
    </location>
</feature>
<dbReference type="STRING" id="882083.SacmaDRAFT_0581"/>
<sequence length="357" mass="38105">MSIFGQVWVYSAAAFVLGALLSWLFLARPARRSVRELRRRLAQSQSAPPARPAQPDRGYEATTTGGGGGRSEGDPVAAMPSTRYIEPLPQPGQGEVTQHIPAATNWPEQDSLRAYRSPEPPAVPADPSSAEPAFDTTAAASLGSVLEPEPASGEEPPRQEGHVPAEPEEPPAPARVASLFQPASADDEREDFGDGLDTEQPPAYAFGDRDTPADDEAPVEQTQVLPKRQPRQALRGGFEPPKPIQPSLRPIARREPESEAAGGHSGSLFEPTVAPKDAAPSAREKQEPQESPSGPFGPGSAMPRPGGGRPSDDFTVKASVTALRYCTEDSPQFSRMVAEVWFRTPADAERVGFRPLG</sequence>
<dbReference type="eggNOG" id="ENOG5033SFY">
    <property type="taxonomic scope" value="Bacteria"/>
</dbReference>
<dbReference type="Proteomes" id="UP000004926">
    <property type="component" value="Chromosome"/>
</dbReference>
<dbReference type="HOGENOM" id="CLU_626483_0_0_11"/>
<gene>
    <name evidence="3" type="ORF">SacmaDRAFT_0581</name>
</gene>
<keyword evidence="4" id="KW-1185">Reference proteome</keyword>
<feature type="compositionally biased region" description="Basic and acidic residues" evidence="1">
    <location>
        <begin position="155"/>
        <end position="165"/>
    </location>
</feature>
<evidence type="ECO:0000313" key="4">
    <source>
        <dbReference type="Proteomes" id="UP000004926"/>
    </source>
</evidence>
<dbReference type="RefSeq" id="WP_009152272.1">
    <property type="nucleotide sequence ID" value="NZ_CM001439.1"/>
</dbReference>
<accession>H5X571</accession>
<keyword evidence="2" id="KW-0812">Transmembrane</keyword>
<keyword evidence="2" id="KW-0472">Membrane</keyword>
<reference evidence="3 4" key="1">
    <citation type="journal article" date="2012" name="Stand. Genomic Sci.">
        <title>Genome sequence of the ocean sediment bacterium Saccharomonospora marina type strain (XMU15(T)).</title>
        <authorList>
            <person name="Klenk H.P."/>
            <person name="Lu M."/>
            <person name="Lucas S."/>
            <person name="Lapidus A."/>
            <person name="Copeland A."/>
            <person name="Pitluck S."/>
            <person name="Goodwin L.A."/>
            <person name="Han C."/>
            <person name="Tapia R."/>
            <person name="Brambilla E.M."/>
            <person name="Potter G."/>
            <person name="Land M."/>
            <person name="Ivanova N."/>
            <person name="Rohde M."/>
            <person name="Goker M."/>
            <person name="Detter J.C."/>
            <person name="Li W.J."/>
            <person name="Kyrpides N.C."/>
            <person name="Woyke T."/>
        </authorList>
    </citation>
    <scope>NUCLEOTIDE SEQUENCE [LARGE SCALE GENOMIC DNA]</scope>
    <source>
        <strain evidence="3 4">XMU15</strain>
    </source>
</reference>
<evidence type="ECO:0000256" key="1">
    <source>
        <dbReference type="SAM" id="MobiDB-lite"/>
    </source>
</evidence>
<dbReference type="EMBL" id="CM001439">
    <property type="protein sequence ID" value="EHR48882.1"/>
    <property type="molecule type" value="Genomic_DNA"/>
</dbReference>
<feature type="transmembrane region" description="Helical" evidence="2">
    <location>
        <begin position="6"/>
        <end position="26"/>
    </location>
</feature>
<dbReference type="AlphaFoldDB" id="H5X571"/>
<dbReference type="OrthoDB" id="3700401at2"/>
<evidence type="ECO:0000313" key="3">
    <source>
        <dbReference type="EMBL" id="EHR48882.1"/>
    </source>
</evidence>